<gene>
    <name evidence="2" type="ORF">Ga0080574_TMP4587</name>
</gene>
<organism evidence="2 3">
    <name type="scientific">Salipiger abyssi</name>
    <dbReference type="NCBI Taxonomy" id="1250539"/>
    <lineage>
        <taxon>Bacteria</taxon>
        <taxon>Pseudomonadati</taxon>
        <taxon>Pseudomonadota</taxon>
        <taxon>Alphaproteobacteria</taxon>
        <taxon>Rhodobacterales</taxon>
        <taxon>Roseobacteraceae</taxon>
        <taxon>Salipiger</taxon>
    </lineage>
</organism>
<dbReference type="RefSeq" id="WP_076705165.1">
    <property type="nucleotide sequence ID" value="NZ_CP015093.1"/>
</dbReference>
<dbReference type="OrthoDB" id="7406133at2"/>
<protein>
    <submittedName>
        <fullName evidence="2">Uncharacterized protein</fullName>
    </submittedName>
</protein>
<name>A0A1P8UZV6_9RHOB</name>
<dbReference type="Proteomes" id="UP000187059">
    <property type="component" value="Chromosome"/>
</dbReference>
<sequence>MWDWIGTQAPALNAVLNALMLVIWLAYLQLFFTSFRRANRTVVHIGMASENGEDARCLVTNMGSDVAYILAVLIELDFGDERRSATVTDRVEDDDPIGGDFRDKTNQGPLRGGEAIDIGSLRKIVRRAAHQMGEDMSLDRCEAVDITVVVAAQQAHKLSGGRKCYEISREAGRMRFRPTSVLTAQVGSRRQQRALLKRVNG</sequence>
<keyword evidence="1" id="KW-0472">Membrane</keyword>
<dbReference type="AlphaFoldDB" id="A0A1P8UZV6"/>
<keyword evidence="1" id="KW-0812">Transmembrane</keyword>
<dbReference type="EMBL" id="CP015093">
    <property type="protein sequence ID" value="APZ54921.1"/>
    <property type="molecule type" value="Genomic_DNA"/>
</dbReference>
<proteinExistence type="predicted"/>
<accession>A0A1P8UZV6</accession>
<feature type="transmembrane region" description="Helical" evidence="1">
    <location>
        <begin position="12"/>
        <end position="32"/>
    </location>
</feature>
<reference evidence="2 3" key="1">
    <citation type="submission" date="2016-04" db="EMBL/GenBank/DDBJ databases">
        <title>Deep-sea bacteria in the southern Pacific.</title>
        <authorList>
            <person name="Tang K."/>
        </authorList>
    </citation>
    <scope>NUCLEOTIDE SEQUENCE [LARGE SCALE GENOMIC DNA]</scope>
    <source>
        <strain evidence="2 3">JLT2014</strain>
    </source>
</reference>
<keyword evidence="3" id="KW-1185">Reference proteome</keyword>
<evidence type="ECO:0000256" key="1">
    <source>
        <dbReference type="SAM" id="Phobius"/>
    </source>
</evidence>
<evidence type="ECO:0000313" key="2">
    <source>
        <dbReference type="EMBL" id="APZ54921.1"/>
    </source>
</evidence>
<keyword evidence="1" id="KW-1133">Transmembrane helix</keyword>
<dbReference type="KEGG" id="paby:Ga0080574_TMP4587"/>
<evidence type="ECO:0000313" key="3">
    <source>
        <dbReference type="Proteomes" id="UP000187059"/>
    </source>
</evidence>